<evidence type="ECO:0000313" key="3">
    <source>
        <dbReference type="Proteomes" id="UP001652503"/>
    </source>
</evidence>
<protein>
    <submittedName>
        <fullName evidence="2">Uncharacterized protein</fullName>
    </submittedName>
</protein>
<gene>
    <name evidence="2" type="ORF">OE647_18680</name>
</gene>
<dbReference type="Proteomes" id="UP001652503">
    <property type="component" value="Unassembled WGS sequence"/>
</dbReference>
<reference evidence="2 3" key="1">
    <citation type="submission" date="2022-10" db="EMBL/GenBank/DDBJ databases">
        <title>Defluviimonas sp. nov., isolated from ocean surface water.</title>
        <authorList>
            <person name="He W."/>
            <person name="Wang L."/>
            <person name="Zhang D.-F."/>
        </authorList>
    </citation>
    <scope>NUCLEOTIDE SEQUENCE [LARGE SCALE GENOMIC DNA]</scope>
    <source>
        <strain evidence="2 3">WL0075</strain>
    </source>
</reference>
<comment type="caution">
    <text evidence="2">The sequence shown here is derived from an EMBL/GenBank/DDBJ whole genome shotgun (WGS) entry which is preliminary data.</text>
</comment>
<name>A0ABT2Z6S6_9RHOB</name>
<keyword evidence="1" id="KW-1133">Transmembrane helix</keyword>
<keyword evidence="1" id="KW-0472">Membrane</keyword>
<feature type="transmembrane region" description="Helical" evidence="1">
    <location>
        <begin position="33"/>
        <end position="52"/>
    </location>
</feature>
<evidence type="ECO:0000313" key="2">
    <source>
        <dbReference type="EMBL" id="MCV2866740.1"/>
    </source>
</evidence>
<dbReference type="EMBL" id="JAOWLA010000026">
    <property type="protein sequence ID" value="MCV2866740.1"/>
    <property type="molecule type" value="Genomic_DNA"/>
</dbReference>
<proteinExistence type="predicted"/>
<sequence>MSQKAPTAPLLVLAASLVLPGSGQVLNRQPVRGLTFLFFILLLGGYTLKTAAPEVSIVGKLAGGLFVYAMSVFDAYKQARVRTEVWRHRARQVQSEDAG</sequence>
<organism evidence="2 3">
    <name type="scientific">Albidovulum sediminicola</name>
    <dbReference type="NCBI Taxonomy" id="2984331"/>
    <lineage>
        <taxon>Bacteria</taxon>
        <taxon>Pseudomonadati</taxon>
        <taxon>Pseudomonadota</taxon>
        <taxon>Alphaproteobacteria</taxon>
        <taxon>Rhodobacterales</taxon>
        <taxon>Paracoccaceae</taxon>
        <taxon>Albidovulum</taxon>
    </lineage>
</organism>
<evidence type="ECO:0000256" key="1">
    <source>
        <dbReference type="SAM" id="Phobius"/>
    </source>
</evidence>
<keyword evidence="1" id="KW-0812">Transmembrane</keyword>
<dbReference type="RefSeq" id="WP_263723274.1">
    <property type="nucleotide sequence ID" value="NZ_JAOWLA010000026.1"/>
</dbReference>
<keyword evidence="3" id="KW-1185">Reference proteome</keyword>
<accession>A0ABT2Z6S6</accession>